<dbReference type="Proteomes" id="UP000055045">
    <property type="component" value="Unassembled WGS sequence"/>
</dbReference>
<evidence type="ECO:0000313" key="7">
    <source>
        <dbReference type="EMBL" id="KUM61254.1"/>
    </source>
</evidence>
<dbReference type="InterPro" id="IPR002401">
    <property type="entry name" value="Cyt_P450_E_grp-I"/>
</dbReference>
<evidence type="ECO:0000256" key="4">
    <source>
        <dbReference type="ARBA" id="ARBA00023004"/>
    </source>
</evidence>
<protein>
    <recommendedName>
        <fullName evidence="9">Cytochrome P450</fullName>
    </recommendedName>
</protein>
<dbReference type="PRINTS" id="PR00463">
    <property type="entry name" value="EP450I"/>
</dbReference>
<evidence type="ECO:0000256" key="3">
    <source>
        <dbReference type="ARBA" id="ARBA00023002"/>
    </source>
</evidence>
<dbReference type="GO" id="GO:0020037">
    <property type="term" value="F:heme binding"/>
    <property type="evidence" value="ECO:0007669"/>
    <property type="project" value="InterPro"/>
</dbReference>
<dbReference type="PANTHER" id="PTHR24305">
    <property type="entry name" value="CYTOCHROME P450"/>
    <property type="match status" value="1"/>
</dbReference>
<dbReference type="CDD" id="cd11060">
    <property type="entry name" value="CYP57A1-like"/>
    <property type="match status" value="1"/>
</dbReference>
<sequence>MASIVSFLQPPFTLAHTIPTGPIVRVAPNWYSISDPTAAKLIYGHGSKYQKSEWYDAWNPMDDLSLTNLFSVRSSTKHAEDRKKVASLYSMTSLVAYEPFVDNCIEIFKQRLDEFATKGQLIDMGHWLQCYAFDVIGKITFGERFGFLDAGNDVGNMIDFLDGSFTACSYFGLYVWLFPMFMKLSKYLGMDQAYVASFSFRHIQEAKATMKNYHVDLPSHMTMKVVQAQAQNPEKISDYDILVTASSNVGAGSDTTAISLSSVLYHLLHTPASMKRLREEIKLSGITGNPTFKETQAMPYLQVVIKEALRVHPATGFPLFRVVPQGGEVLAGQFFPEGTNVGVNSWVSHYDTNIYGPDAATFRPERWLEADEQQSKLMEQNFMAFGIGSRTCIGKNISFLEMNKLIPVLVRDFDFELSQDNKVDGWTARTRCSLTVKESSSSKTIVILICAMDNRQCYNTRTVVFGVKRK</sequence>
<dbReference type="GO" id="GO:0016705">
    <property type="term" value="F:oxidoreductase activity, acting on paired donors, with incorporation or reduction of molecular oxygen"/>
    <property type="evidence" value="ECO:0007669"/>
    <property type="project" value="InterPro"/>
</dbReference>
<keyword evidence="4 5" id="KW-0408">Iron</keyword>
<evidence type="ECO:0008006" key="9">
    <source>
        <dbReference type="Google" id="ProtNLM"/>
    </source>
</evidence>
<feature type="binding site" description="axial binding residue" evidence="5">
    <location>
        <position position="392"/>
    </location>
    <ligand>
        <name>heme</name>
        <dbReference type="ChEBI" id="CHEBI:30413"/>
    </ligand>
    <ligandPart>
        <name>Fe</name>
        <dbReference type="ChEBI" id="CHEBI:18248"/>
    </ligandPart>
</feature>
<comment type="similarity">
    <text evidence="6">Belongs to the cytochrome P450 family.</text>
</comment>
<keyword evidence="8" id="KW-1185">Reference proteome</keyword>
<evidence type="ECO:0000256" key="6">
    <source>
        <dbReference type="RuleBase" id="RU000461"/>
    </source>
</evidence>
<name>A0A101MIJ7_PENFR</name>
<dbReference type="GO" id="GO:0005506">
    <property type="term" value="F:iron ion binding"/>
    <property type="evidence" value="ECO:0007669"/>
    <property type="project" value="InterPro"/>
</dbReference>
<dbReference type="InterPro" id="IPR017972">
    <property type="entry name" value="Cyt_P450_CS"/>
</dbReference>
<organism evidence="7 8">
    <name type="scientific">Penicillium freii</name>
    <dbReference type="NCBI Taxonomy" id="48697"/>
    <lineage>
        <taxon>Eukaryota</taxon>
        <taxon>Fungi</taxon>
        <taxon>Dikarya</taxon>
        <taxon>Ascomycota</taxon>
        <taxon>Pezizomycotina</taxon>
        <taxon>Eurotiomycetes</taxon>
        <taxon>Eurotiomycetidae</taxon>
        <taxon>Eurotiales</taxon>
        <taxon>Aspergillaceae</taxon>
        <taxon>Penicillium</taxon>
    </lineage>
</organism>
<dbReference type="Pfam" id="PF00067">
    <property type="entry name" value="p450"/>
    <property type="match status" value="1"/>
</dbReference>
<dbReference type="InterPro" id="IPR001128">
    <property type="entry name" value="Cyt_P450"/>
</dbReference>
<keyword evidence="5 6" id="KW-0349">Heme</keyword>
<dbReference type="AlphaFoldDB" id="A0A101MIJ7"/>
<evidence type="ECO:0000313" key="8">
    <source>
        <dbReference type="Proteomes" id="UP000055045"/>
    </source>
</evidence>
<evidence type="ECO:0000256" key="1">
    <source>
        <dbReference type="ARBA" id="ARBA00001971"/>
    </source>
</evidence>
<evidence type="ECO:0000256" key="2">
    <source>
        <dbReference type="ARBA" id="ARBA00022723"/>
    </source>
</evidence>
<dbReference type="EMBL" id="LLXE01000142">
    <property type="protein sequence ID" value="KUM61254.1"/>
    <property type="molecule type" value="Genomic_DNA"/>
</dbReference>
<dbReference type="SUPFAM" id="SSF48264">
    <property type="entry name" value="Cytochrome P450"/>
    <property type="match status" value="1"/>
</dbReference>
<dbReference type="InterPro" id="IPR050121">
    <property type="entry name" value="Cytochrome_P450_monoxygenase"/>
</dbReference>
<dbReference type="PRINTS" id="PR00385">
    <property type="entry name" value="P450"/>
</dbReference>
<reference evidence="7 8" key="1">
    <citation type="submission" date="2015-10" db="EMBL/GenBank/DDBJ databases">
        <title>Genome sequencing of Penicillium freii.</title>
        <authorList>
            <person name="Nguyen H.D."/>
            <person name="Visagie C.M."/>
            <person name="Seifert K.A."/>
        </authorList>
    </citation>
    <scope>NUCLEOTIDE SEQUENCE [LARGE SCALE GENOMIC DNA]</scope>
    <source>
        <strain evidence="7 8">DAOM 242723</strain>
    </source>
</reference>
<keyword evidence="3 6" id="KW-0560">Oxidoreductase</keyword>
<dbReference type="PANTHER" id="PTHR24305:SF190">
    <property type="entry name" value="P450, PUTATIVE (EUROFUNG)-RELATED"/>
    <property type="match status" value="1"/>
</dbReference>
<dbReference type="STRING" id="48697.A0A101MIJ7"/>
<dbReference type="GO" id="GO:0004497">
    <property type="term" value="F:monooxygenase activity"/>
    <property type="evidence" value="ECO:0007669"/>
    <property type="project" value="UniProtKB-KW"/>
</dbReference>
<evidence type="ECO:0000256" key="5">
    <source>
        <dbReference type="PIRSR" id="PIRSR602401-1"/>
    </source>
</evidence>
<comment type="cofactor">
    <cofactor evidence="1 5">
        <name>heme</name>
        <dbReference type="ChEBI" id="CHEBI:30413"/>
    </cofactor>
</comment>
<proteinExistence type="inferred from homology"/>
<dbReference type="InterPro" id="IPR036396">
    <property type="entry name" value="Cyt_P450_sf"/>
</dbReference>
<dbReference type="GO" id="GO:0043386">
    <property type="term" value="P:mycotoxin biosynthetic process"/>
    <property type="evidence" value="ECO:0007669"/>
    <property type="project" value="UniProtKB-ARBA"/>
</dbReference>
<gene>
    <name evidence="7" type="ORF">ACN42_g5866</name>
</gene>
<dbReference type="PROSITE" id="PS00086">
    <property type="entry name" value="CYTOCHROME_P450"/>
    <property type="match status" value="1"/>
</dbReference>
<comment type="caution">
    <text evidence="7">The sequence shown here is derived from an EMBL/GenBank/DDBJ whole genome shotgun (WGS) entry which is preliminary data.</text>
</comment>
<keyword evidence="2 5" id="KW-0479">Metal-binding</keyword>
<accession>A0A101MIJ7</accession>
<keyword evidence="6" id="KW-0503">Monooxygenase</keyword>
<dbReference type="Gene3D" id="1.10.630.10">
    <property type="entry name" value="Cytochrome P450"/>
    <property type="match status" value="1"/>
</dbReference>